<sequence>MTGLKKEDILGKRATEVLPGLREGNFDRVGFYGRLTRSGREEEFVQYADADRKEDRAP</sequence>
<accession>A0A1M5BRH8</accession>
<protein>
    <recommendedName>
        <fullName evidence="3">PAS domain S-box-containing protein</fullName>
    </recommendedName>
</protein>
<evidence type="ECO:0000313" key="2">
    <source>
        <dbReference type="Proteomes" id="UP000184196"/>
    </source>
</evidence>
<reference evidence="2" key="1">
    <citation type="submission" date="2016-11" db="EMBL/GenBank/DDBJ databases">
        <authorList>
            <person name="Varghese N."/>
            <person name="Submissions S."/>
        </authorList>
    </citation>
    <scope>NUCLEOTIDE SEQUENCE [LARGE SCALE GENOMIC DNA]</scope>
    <source>
        <strain evidence="2">DSM 11792</strain>
    </source>
</reference>
<evidence type="ECO:0008006" key="3">
    <source>
        <dbReference type="Google" id="ProtNLM"/>
    </source>
</evidence>
<gene>
    <name evidence="1" type="ORF">SAMN02745218_02300</name>
</gene>
<dbReference type="AlphaFoldDB" id="A0A1M5BRH8"/>
<proteinExistence type="predicted"/>
<organism evidence="1 2">
    <name type="scientific">Desulfofundulus australicus DSM 11792</name>
    <dbReference type="NCBI Taxonomy" id="1121425"/>
    <lineage>
        <taxon>Bacteria</taxon>
        <taxon>Bacillati</taxon>
        <taxon>Bacillota</taxon>
        <taxon>Clostridia</taxon>
        <taxon>Eubacteriales</taxon>
        <taxon>Peptococcaceae</taxon>
        <taxon>Desulfofundulus</taxon>
    </lineage>
</organism>
<dbReference type="EMBL" id="FQUW01000030">
    <property type="protein sequence ID" value="SHF45118.1"/>
    <property type="molecule type" value="Genomic_DNA"/>
</dbReference>
<keyword evidence="2" id="KW-1185">Reference proteome</keyword>
<name>A0A1M5BRH8_9FIRM</name>
<dbReference type="Proteomes" id="UP000184196">
    <property type="component" value="Unassembled WGS sequence"/>
</dbReference>
<evidence type="ECO:0000313" key="1">
    <source>
        <dbReference type="EMBL" id="SHF45118.1"/>
    </source>
</evidence>